<keyword evidence="10" id="KW-0472">Membrane</keyword>
<dbReference type="InterPro" id="IPR036890">
    <property type="entry name" value="HATPase_C_sf"/>
</dbReference>
<dbReference type="EC" id="2.7.13.3" evidence="2"/>
<evidence type="ECO:0000259" key="12">
    <source>
        <dbReference type="Pfam" id="PF07730"/>
    </source>
</evidence>
<dbReference type="Pfam" id="PF02518">
    <property type="entry name" value="HATPase_c"/>
    <property type="match status" value="1"/>
</dbReference>
<keyword evidence="7" id="KW-0067">ATP-binding</keyword>
<keyword evidence="4" id="KW-0808">Transferase</keyword>
<name>A0A101RSD2_9ACTN</name>
<dbReference type="InterPro" id="IPR003594">
    <property type="entry name" value="HATPase_dom"/>
</dbReference>
<keyword evidence="6 13" id="KW-0418">Kinase</keyword>
<keyword evidence="3" id="KW-0597">Phosphoprotein</keyword>
<feature type="region of interest" description="Disordered" evidence="9">
    <location>
        <begin position="397"/>
        <end position="443"/>
    </location>
</feature>
<feature type="transmembrane region" description="Helical" evidence="10">
    <location>
        <begin position="83"/>
        <end position="104"/>
    </location>
</feature>
<evidence type="ECO:0000259" key="11">
    <source>
        <dbReference type="Pfam" id="PF02518"/>
    </source>
</evidence>
<organism evidence="13 14">
    <name type="scientific">Streptomyces canus</name>
    <dbReference type="NCBI Taxonomy" id="58343"/>
    <lineage>
        <taxon>Bacteria</taxon>
        <taxon>Bacillati</taxon>
        <taxon>Actinomycetota</taxon>
        <taxon>Actinomycetes</taxon>
        <taxon>Kitasatosporales</taxon>
        <taxon>Streptomycetaceae</taxon>
        <taxon>Streptomyces</taxon>
        <taxon>Streptomyces aurantiacus group</taxon>
    </lineage>
</organism>
<evidence type="ECO:0000256" key="7">
    <source>
        <dbReference type="ARBA" id="ARBA00022840"/>
    </source>
</evidence>
<dbReference type="PANTHER" id="PTHR24421:SF10">
    <property type="entry name" value="NITRATE_NITRITE SENSOR PROTEIN NARQ"/>
    <property type="match status" value="1"/>
</dbReference>
<feature type="transmembrane region" description="Helical" evidence="10">
    <location>
        <begin position="116"/>
        <end position="137"/>
    </location>
</feature>
<dbReference type="AlphaFoldDB" id="A0A101RSD2"/>
<evidence type="ECO:0000313" key="14">
    <source>
        <dbReference type="Proteomes" id="UP000053669"/>
    </source>
</evidence>
<proteinExistence type="predicted"/>
<evidence type="ECO:0000313" key="13">
    <source>
        <dbReference type="EMBL" id="KUN60879.1"/>
    </source>
</evidence>
<feature type="transmembrane region" description="Helical" evidence="10">
    <location>
        <begin position="15"/>
        <end position="35"/>
    </location>
</feature>
<dbReference type="Gene3D" id="3.30.565.10">
    <property type="entry name" value="Histidine kinase-like ATPase, C-terminal domain"/>
    <property type="match status" value="1"/>
</dbReference>
<comment type="catalytic activity">
    <reaction evidence="1">
        <text>ATP + protein L-histidine = ADP + protein N-phospho-L-histidine.</text>
        <dbReference type="EC" id="2.7.13.3"/>
    </reaction>
</comment>
<keyword evidence="5" id="KW-0547">Nucleotide-binding</keyword>
<evidence type="ECO:0000256" key="3">
    <source>
        <dbReference type="ARBA" id="ARBA00022553"/>
    </source>
</evidence>
<dbReference type="RefSeq" id="WP_059209801.1">
    <property type="nucleotide sequence ID" value="NZ_KQ948670.1"/>
</dbReference>
<dbReference type="PANTHER" id="PTHR24421">
    <property type="entry name" value="NITRATE/NITRITE SENSOR PROTEIN NARX-RELATED"/>
    <property type="match status" value="1"/>
</dbReference>
<dbReference type="EMBL" id="LMWU01000044">
    <property type="protein sequence ID" value="KUN60879.1"/>
    <property type="molecule type" value="Genomic_DNA"/>
</dbReference>
<evidence type="ECO:0000256" key="5">
    <source>
        <dbReference type="ARBA" id="ARBA00022741"/>
    </source>
</evidence>
<feature type="compositionally biased region" description="Low complexity" evidence="9">
    <location>
        <begin position="348"/>
        <end position="364"/>
    </location>
</feature>
<feature type="transmembrane region" description="Helical" evidence="10">
    <location>
        <begin position="47"/>
        <end position="63"/>
    </location>
</feature>
<dbReference type="Gene3D" id="1.20.5.1930">
    <property type="match status" value="1"/>
</dbReference>
<evidence type="ECO:0000256" key="8">
    <source>
        <dbReference type="ARBA" id="ARBA00023012"/>
    </source>
</evidence>
<dbReference type="GO" id="GO:0000155">
    <property type="term" value="F:phosphorelay sensor kinase activity"/>
    <property type="evidence" value="ECO:0007669"/>
    <property type="project" value="InterPro"/>
</dbReference>
<evidence type="ECO:0000256" key="4">
    <source>
        <dbReference type="ARBA" id="ARBA00022679"/>
    </source>
</evidence>
<gene>
    <name evidence="13" type="ORF">AQJ46_37415</name>
</gene>
<dbReference type="Proteomes" id="UP000053669">
    <property type="component" value="Unassembled WGS sequence"/>
</dbReference>
<reference evidence="13 14" key="1">
    <citation type="submission" date="2015-10" db="EMBL/GenBank/DDBJ databases">
        <title>Draft genome sequence of Streptomyces canus DSM 40017, type strain for the species Streptomyces canus.</title>
        <authorList>
            <person name="Ruckert C."/>
            <person name="Winkler A."/>
            <person name="Kalinowski J."/>
            <person name="Kampfer P."/>
            <person name="Glaeser S."/>
        </authorList>
    </citation>
    <scope>NUCLEOTIDE SEQUENCE [LARGE SCALE GENOMIC DNA]</scope>
    <source>
        <strain evidence="13 14">DSM 40017</strain>
    </source>
</reference>
<keyword evidence="10" id="KW-1133">Transmembrane helix</keyword>
<dbReference type="Pfam" id="PF07730">
    <property type="entry name" value="HisKA_3"/>
    <property type="match status" value="1"/>
</dbReference>
<feature type="region of interest" description="Disordered" evidence="9">
    <location>
        <begin position="346"/>
        <end position="372"/>
    </location>
</feature>
<keyword evidence="10" id="KW-0812">Transmembrane</keyword>
<feature type="domain" description="Histidine kinase/HSP90-like ATPase" evidence="11">
    <location>
        <begin position="304"/>
        <end position="405"/>
    </location>
</feature>
<dbReference type="InterPro" id="IPR050482">
    <property type="entry name" value="Sensor_HK_TwoCompSys"/>
</dbReference>
<evidence type="ECO:0000256" key="9">
    <source>
        <dbReference type="SAM" id="MobiDB-lite"/>
    </source>
</evidence>
<keyword evidence="8" id="KW-0902">Two-component regulatory system</keyword>
<feature type="transmembrane region" description="Helical" evidence="10">
    <location>
        <begin position="143"/>
        <end position="160"/>
    </location>
</feature>
<dbReference type="GO" id="GO:0046983">
    <property type="term" value="F:protein dimerization activity"/>
    <property type="evidence" value="ECO:0007669"/>
    <property type="project" value="InterPro"/>
</dbReference>
<dbReference type="CDD" id="cd16917">
    <property type="entry name" value="HATPase_UhpB-NarQ-NarX-like"/>
    <property type="match status" value="1"/>
</dbReference>
<evidence type="ECO:0000256" key="1">
    <source>
        <dbReference type="ARBA" id="ARBA00000085"/>
    </source>
</evidence>
<dbReference type="GO" id="GO:0016020">
    <property type="term" value="C:membrane"/>
    <property type="evidence" value="ECO:0007669"/>
    <property type="project" value="InterPro"/>
</dbReference>
<evidence type="ECO:0000256" key="6">
    <source>
        <dbReference type="ARBA" id="ARBA00022777"/>
    </source>
</evidence>
<evidence type="ECO:0000256" key="10">
    <source>
        <dbReference type="SAM" id="Phobius"/>
    </source>
</evidence>
<sequence length="443" mass="46178">MTNTGGGDPRPRGTWWREGAITATAFALCLLGGVVKDDGSTLSPPSAVAYVIAVVSCAVLPVRHRAPLAAMAVTTASGVLAPFLGLLLSPLIAAPAVITAYSYALTARTERRAVSAVALISVALLVASTPLFGALSWKDASRVGAVAAFPLVAGVLGHSVRNRRAYLAAVEERALRAEQSRDSEARRRVAEERVRIARELHDLVAHQITLANAQATVAAHLFDTRPEQTRKSLKELVETTSDALDELRATVGLLRQSGDTASPAEPAPGLSRLPTLLESFRRAGLEVSAHQEGTARPLPPGVDLTAYRIVQEALTNVTKHAGTRSARVRLVWNRDRVTITVADDGRGARTASTAASAPSASTAGHRPPGYGLIGMRERATAVGGQLSAGRRPEGGFLVSAQLPLPPAKDATHVTDGATAAENRMADAATADGRTGDAEAGDAL</sequence>
<protein>
    <recommendedName>
        <fullName evidence="2">histidine kinase</fullName>
        <ecNumber evidence="2">2.7.13.3</ecNumber>
    </recommendedName>
</protein>
<feature type="domain" description="Signal transduction histidine kinase subgroup 3 dimerisation and phosphoacceptor" evidence="12">
    <location>
        <begin position="192"/>
        <end position="257"/>
    </location>
</feature>
<accession>A0A101RSD2</accession>
<dbReference type="SUPFAM" id="SSF55874">
    <property type="entry name" value="ATPase domain of HSP90 chaperone/DNA topoisomerase II/histidine kinase"/>
    <property type="match status" value="1"/>
</dbReference>
<dbReference type="STRING" id="58343.AQJ46_37415"/>
<dbReference type="InterPro" id="IPR011712">
    <property type="entry name" value="Sig_transdc_His_kin_sub3_dim/P"/>
</dbReference>
<dbReference type="GO" id="GO:0005524">
    <property type="term" value="F:ATP binding"/>
    <property type="evidence" value="ECO:0007669"/>
    <property type="project" value="UniProtKB-KW"/>
</dbReference>
<evidence type="ECO:0000256" key="2">
    <source>
        <dbReference type="ARBA" id="ARBA00012438"/>
    </source>
</evidence>
<comment type="caution">
    <text evidence="13">The sequence shown here is derived from an EMBL/GenBank/DDBJ whole genome shotgun (WGS) entry which is preliminary data.</text>
</comment>